<evidence type="ECO:0000313" key="3">
    <source>
        <dbReference type="EMBL" id="POR01040.1"/>
    </source>
</evidence>
<evidence type="ECO:0000256" key="1">
    <source>
        <dbReference type="SAM" id="Phobius"/>
    </source>
</evidence>
<sequence length="296" mass="32257">MGVFLSPPGEGFPAGVLAPGAGVLFFVCWSGVVSFLHLSPVGRFCRVVDAVIQGDYAARVRAGGHCQWGYLATRFNQMLRVFRKKIAVEKYVSRSTAQMVESLKTGEFSSAPHRQEVSLFFSDIRGFTRYAEQSDSFVVVSTVNEIFNIQVDQIQRFDGDIDKFVGDAVMAVFPSPGQAFRAAREIQKKMGAFNEGRGEVLSLGIGIHFGTGVVGAVGGRDSLDWTVMGDVVNTAARLSASCPGGCIFVSREAHERLRTRRAGRATTLRLKGRRNAQEVFVFGEEVSSVEDGPSRE</sequence>
<keyword evidence="1" id="KW-0812">Transmembrane</keyword>
<feature type="domain" description="Guanylate cyclase" evidence="2">
    <location>
        <begin position="118"/>
        <end position="239"/>
    </location>
</feature>
<dbReference type="SMART" id="SM00044">
    <property type="entry name" value="CYCc"/>
    <property type="match status" value="1"/>
</dbReference>
<name>A0A2S4JNI9_9SPIO</name>
<dbReference type="Gene3D" id="3.30.70.1230">
    <property type="entry name" value="Nucleotide cyclase"/>
    <property type="match status" value="1"/>
</dbReference>
<comment type="caution">
    <text evidence="3">The sequence shown here is derived from an EMBL/GenBank/DDBJ whole genome shotgun (WGS) entry which is preliminary data.</text>
</comment>
<dbReference type="GO" id="GO:0004016">
    <property type="term" value="F:adenylate cyclase activity"/>
    <property type="evidence" value="ECO:0007669"/>
    <property type="project" value="UniProtKB-ARBA"/>
</dbReference>
<dbReference type="GO" id="GO:0035556">
    <property type="term" value="P:intracellular signal transduction"/>
    <property type="evidence" value="ECO:0007669"/>
    <property type="project" value="InterPro"/>
</dbReference>
<dbReference type="PROSITE" id="PS50125">
    <property type="entry name" value="GUANYLATE_CYCLASE_2"/>
    <property type="match status" value="1"/>
</dbReference>
<dbReference type="Proteomes" id="UP000237350">
    <property type="component" value="Unassembled WGS sequence"/>
</dbReference>
<dbReference type="GO" id="GO:0009190">
    <property type="term" value="P:cyclic nucleotide biosynthetic process"/>
    <property type="evidence" value="ECO:0007669"/>
    <property type="project" value="InterPro"/>
</dbReference>
<dbReference type="PANTHER" id="PTHR43081:SF1">
    <property type="entry name" value="ADENYLATE CYCLASE, TERMINAL-DIFFERENTIATION SPECIFIC"/>
    <property type="match status" value="1"/>
</dbReference>
<evidence type="ECO:0000313" key="4">
    <source>
        <dbReference type="Proteomes" id="UP000237350"/>
    </source>
</evidence>
<evidence type="ECO:0000259" key="2">
    <source>
        <dbReference type="PROSITE" id="PS50125"/>
    </source>
</evidence>
<dbReference type="PANTHER" id="PTHR43081">
    <property type="entry name" value="ADENYLATE CYCLASE, TERMINAL-DIFFERENTIATION SPECIFIC-RELATED"/>
    <property type="match status" value="1"/>
</dbReference>
<dbReference type="CDD" id="cd07302">
    <property type="entry name" value="CHD"/>
    <property type="match status" value="1"/>
</dbReference>
<dbReference type="InterPro" id="IPR050697">
    <property type="entry name" value="Adenylyl/Guanylyl_Cyclase_3/4"/>
</dbReference>
<protein>
    <recommendedName>
        <fullName evidence="2">Guanylate cyclase domain-containing protein</fullName>
    </recommendedName>
</protein>
<dbReference type="InterPro" id="IPR001054">
    <property type="entry name" value="A/G_cyclase"/>
</dbReference>
<dbReference type="InterPro" id="IPR029787">
    <property type="entry name" value="Nucleotide_cyclase"/>
</dbReference>
<keyword evidence="1" id="KW-1133">Transmembrane helix</keyword>
<organism evidence="3 4">
    <name type="scientific">Alkalispirochaeta sphaeroplastigenens</name>
    <dbReference type="NCBI Taxonomy" id="1187066"/>
    <lineage>
        <taxon>Bacteria</taxon>
        <taxon>Pseudomonadati</taxon>
        <taxon>Spirochaetota</taxon>
        <taxon>Spirochaetia</taxon>
        <taxon>Spirochaetales</taxon>
        <taxon>Spirochaetaceae</taxon>
        <taxon>Alkalispirochaeta</taxon>
    </lineage>
</organism>
<dbReference type="EMBL" id="LPWH01000070">
    <property type="protein sequence ID" value="POR01040.1"/>
    <property type="molecule type" value="Genomic_DNA"/>
</dbReference>
<gene>
    <name evidence="3" type="ORF">AU468_09245</name>
</gene>
<accession>A0A2S4JNI9</accession>
<dbReference type="SUPFAM" id="SSF55073">
    <property type="entry name" value="Nucleotide cyclase"/>
    <property type="match status" value="1"/>
</dbReference>
<dbReference type="AlphaFoldDB" id="A0A2S4JNI9"/>
<dbReference type="Pfam" id="PF00211">
    <property type="entry name" value="Guanylate_cyc"/>
    <property type="match status" value="1"/>
</dbReference>
<proteinExistence type="predicted"/>
<keyword evidence="4" id="KW-1185">Reference proteome</keyword>
<reference evidence="4" key="1">
    <citation type="submission" date="2015-12" db="EMBL/GenBank/DDBJ databases">
        <authorList>
            <person name="Lodha T.D."/>
            <person name="Chintalapati S."/>
            <person name="Chintalapati V.R."/>
            <person name="Sravanthi T."/>
        </authorList>
    </citation>
    <scope>NUCLEOTIDE SEQUENCE [LARGE SCALE GENOMIC DNA]</scope>
    <source>
        <strain evidence="4">JC133</strain>
    </source>
</reference>
<keyword evidence="1" id="KW-0472">Membrane</keyword>
<feature type="transmembrane region" description="Helical" evidence="1">
    <location>
        <begin position="12"/>
        <end position="36"/>
    </location>
</feature>